<dbReference type="Proteomes" id="UP000694557">
    <property type="component" value="Unassembled WGS sequence"/>
</dbReference>
<dbReference type="PANTHER" id="PTHR28491">
    <property type="entry name" value="UPF0688 PROTEIN C1ORF174"/>
    <property type="match status" value="1"/>
</dbReference>
<reference evidence="5" key="1">
    <citation type="submission" date="2025-08" db="UniProtKB">
        <authorList>
            <consortium name="Ensembl"/>
        </authorList>
    </citation>
    <scope>IDENTIFICATION</scope>
</reference>
<sequence length="283" mass="32373">MLFCSPKLETENNYLHVTSIQKHLVGFGSCLGSPRRRFIRTTILLFADYLYLQHNYWILLANLATSTDCEKSDCLQDCKPATEIAIQMPSRVSNLKRRKGMCAVSSSRVHLEVKSSDKSSGKRRHVKKMKIEDSKTEMALNDWMVGGCRESTTISERLGCDRPEKTSCGAPPDLEELWEGKENGVRLELNYCRTNGLPEKTEDDETEEGVVIDKSVFLDDDSNQVLPVEKFFGNMEVVQDCPRRSTATSTFSRREHRRRQYYAKEDSDEEGYTEMQQDEIVGT</sequence>
<evidence type="ECO:0000256" key="4">
    <source>
        <dbReference type="SAM" id="MobiDB-lite"/>
    </source>
</evidence>
<proteinExistence type="inferred from homology"/>
<evidence type="ECO:0000256" key="1">
    <source>
        <dbReference type="ARBA" id="ARBA00004123"/>
    </source>
</evidence>
<dbReference type="Ensembl" id="ENSOKIT00005048593.1">
    <property type="protein sequence ID" value="ENSOKIP00005046109.1"/>
    <property type="gene ID" value="ENSOKIG00005019432.1"/>
</dbReference>
<reference evidence="5" key="2">
    <citation type="submission" date="2025-09" db="UniProtKB">
        <authorList>
            <consortium name="Ensembl"/>
        </authorList>
    </citation>
    <scope>IDENTIFICATION</scope>
</reference>
<name>A0A8C7MDN5_ONCKI</name>
<dbReference type="GeneID" id="109869201"/>
<feature type="region of interest" description="Disordered" evidence="4">
    <location>
        <begin position="243"/>
        <end position="283"/>
    </location>
</feature>
<evidence type="ECO:0000256" key="3">
    <source>
        <dbReference type="ARBA" id="ARBA00023242"/>
    </source>
</evidence>
<evidence type="ECO:0000313" key="6">
    <source>
        <dbReference type="Proteomes" id="UP000694557"/>
    </source>
</evidence>
<evidence type="ECO:0000313" key="5">
    <source>
        <dbReference type="Ensembl" id="ENSOKIP00005046109.1"/>
    </source>
</evidence>
<dbReference type="PANTHER" id="PTHR28491:SF1">
    <property type="entry name" value="UPF0688 PROTEIN C1ORF174"/>
    <property type="match status" value="1"/>
</dbReference>
<keyword evidence="6" id="KW-1185">Reference proteome</keyword>
<dbReference type="GeneTree" id="ENSGT01000000214967"/>
<dbReference type="GO" id="GO:0005634">
    <property type="term" value="C:nucleus"/>
    <property type="evidence" value="ECO:0007669"/>
    <property type="project" value="UniProtKB-SubCell"/>
</dbReference>
<dbReference type="InterPro" id="IPR031530">
    <property type="entry name" value="UPF0688"/>
</dbReference>
<organism evidence="5 6">
    <name type="scientific">Oncorhynchus kisutch</name>
    <name type="common">Coho salmon</name>
    <name type="synonym">Salmo kisutch</name>
    <dbReference type="NCBI Taxonomy" id="8019"/>
    <lineage>
        <taxon>Eukaryota</taxon>
        <taxon>Metazoa</taxon>
        <taxon>Chordata</taxon>
        <taxon>Craniata</taxon>
        <taxon>Vertebrata</taxon>
        <taxon>Euteleostomi</taxon>
        <taxon>Actinopterygii</taxon>
        <taxon>Neopterygii</taxon>
        <taxon>Teleostei</taxon>
        <taxon>Protacanthopterygii</taxon>
        <taxon>Salmoniformes</taxon>
        <taxon>Salmonidae</taxon>
        <taxon>Salmoninae</taxon>
        <taxon>Oncorhynchus</taxon>
    </lineage>
</organism>
<dbReference type="RefSeq" id="XP_020314761.1">
    <property type="nucleotide sequence ID" value="XM_020459172.2"/>
</dbReference>
<comment type="similarity">
    <text evidence="2">Belongs to the UPF0688 family.</text>
</comment>
<dbReference type="KEGG" id="oki:109869201"/>
<dbReference type="AlphaFoldDB" id="A0A8C7MDN5"/>
<protein>
    <submittedName>
        <fullName evidence="5">UPF0688 protein C1orf174 homolog</fullName>
    </submittedName>
</protein>
<dbReference type="Pfam" id="PF15772">
    <property type="entry name" value="UPF0688"/>
    <property type="match status" value="1"/>
</dbReference>
<evidence type="ECO:0000256" key="2">
    <source>
        <dbReference type="ARBA" id="ARBA00006634"/>
    </source>
</evidence>
<accession>A0A8C7MDN5</accession>
<keyword evidence="3" id="KW-0539">Nucleus</keyword>
<comment type="subcellular location">
    <subcellularLocation>
        <location evidence="1">Nucleus</location>
    </subcellularLocation>
</comment>
<gene>
    <name evidence="5" type="primary">LOC109869201</name>
</gene>